<dbReference type="Pfam" id="PF02912">
    <property type="entry name" value="Phe_tRNA-synt_N"/>
    <property type="match status" value="1"/>
</dbReference>
<keyword evidence="5" id="KW-0648">Protein biosynthesis</keyword>
<gene>
    <name evidence="9" type="ORF">EOT04_00030</name>
</gene>
<dbReference type="AlphaFoldDB" id="A0A4V1J7R6"/>
<comment type="catalytic activity">
    <reaction evidence="7">
        <text>tRNA(Phe) + L-phenylalanine + ATP = L-phenylalanyl-tRNA(Phe) + AMP + diphosphate + H(+)</text>
        <dbReference type="Rhea" id="RHEA:19413"/>
        <dbReference type="Rhea" id="RHEA-COMP:9668"/>
        <dbReference type="Rhea" id="RHEA-COMP:9699"/>
        <dbReference type="ChEBI" id="CHEBI:15378"/>
        <dbReference type="ChEBI" id="CHEBI:30616"/>
        <dbReference type="ChEBI" id="CHEBI:33019"/>
        <dbReference type="ChEBI" id="CHEBI:58095"/>
        <dbReference type="ChEBI" id="CHEBI:78442"/>
        <dbReference type="ChEBI" id="CHEBI:78531"/>
        <dbReference type="ChEBI" id="CHEBI:456215"/>
        <dbReference type="EC" id="6.1.1.20"/>
    </reaction>
</comment>
<dbReference type="InterPro" id="IPR002319">
    <property type="entry name" value="Phenylalanyl-tRNA_Synthase"/>
</dbReference>
<evidence type="ECO:0000256" key="4">
    <source>
        <dbReference type="ARBA" id="ARBA00022840"/>
    </source>
</evidence>
<keyword evidence="3" id="KW-0547">Nucleotide-binding</keyword>
<comment type="caution">
    <text evidence="9">The sequence shown here is derived from an EMBL/GenBank/DDBJ whole genome shotgun (WGS) entry which is preliminary data.</text>
</comment>
<proteinExistence type="predicted"/>
<feature type="domain" description="Aminoacyl-transfer RNA synthetases class-II family profile" evidence="8">
    <location>
        <begin position="198"/>
        <end position="340"/>
    </location>
</feature>
<dbReference type="InterPro" id="IPR004188">
    <property type="entry name" value="Phe-tRNA_ligase_II_N"/>
</dbReference>
<evidence type="ECO:0000313" key="10">
    <source>
        <dbReference type="Proteomes" id="UP000289269"/>
    </source>
</evidence>
<sequence length="341" mass="38707">MNSRDINQARQVLLDLYEQLDDKADILKSPQLKTLYGNLKSAAAEDRPRLGKLINQLKEELETKVRGWQKRSLSGRSGRLPIDVTAPFGDNQSERERFNLLPAEQGSLHPLTQELARVVDIFQRMGFEAVESRQLDDEFNMFTALNFPPDHPARDSYDSFRTEEGLIPPAHTSTMQHRILKSGRSRLESGASIASVIYGRCFRNEDVDATHDHTFYQLEGVYVSDSANLGQMLALLKHFYDSYFGQPTKIKTQPAYFPFVEPGLEFAVEKPASIGGKPGQWLELLGCGMIHPNVLKTAGIDPERFRGFAWGGGIERLVMLRHGIEDIRYFESGDLRFLRQF</sequence>
<dbReference type="PANTHER" id="PTHR11538">
    <property type="entry name" value="PHENYLALANYL-TRNA SYNTHETASE"/>
    <property type="match status" value="1"/>
</dbReference>
<dbReference type="SUPFAM" id="SSF55681">
    <property type="entry name" value="Class II aaRS and biotin synthetases"/>
    <property type="match status" value="1"/>
</dbReference>
<evidence type="ECO:0000256" key="3">
    <source>
        <dbReference type="ARBA" id="ARBA00022741"/>
    </source>
</evidence>
<evidence type="ECO:0000256" key="2">
    <source>
        <dbReference type="ARBA" id="ARBA00022598"/>
    </source>
</evidence>
<dbReference type="Proteomes" id="UP000289269">
    <property type="component" value="Unassembled WGS sequence"/>
</dbReference>
<dbReference type="CDD" id="cd00496">
    <property type="entry name" value="PheRS_alpha_core"/>
    <property type="match status" value="1"/>
</dbReference>
<protein>
    <recommendedName>
        <fullName evidence="1">phenylalanine--tRNA ligase</fullName>
        <ecNumber evidence="1">6.1.1.20</ecNumber>
    </recommendedName>
</protein>
<keyword evidence="2 9" id="KW-0436">Ligase</keyword>
<evidence type="ECO:0000256" key="7">
    <source>
        <dbReference type="ARBA" id="ARBA00049255"/>
    </source>
</evidence>
<dbReference type="PROSITE" id="PS50862">
    <property type="entry name" value="AA_TRNA_LIGASE_II"/>
    <property type="match status" value="1"/>
</dbReference>
<evidence type="ECO:0000256" key="6">
    <source>
        <dbReference type="ARBA" id="ARBA00023146"/>
    </source>
</evidence>
<evidence type="ECO:0000256" key="1">
    <source>
        <dbReference type="ARBA" id="ARBA00012814"/>
    </source>
</evidence>
<dbReference type="GO" id="GO:0000049">
    <property type="term" value="F:tRNA binding"/>
    <property type="evidence" value="ECO:0007669"/>
    <property type="project" value="InterPro"/>
</dbReference>
<organism evidence="9 10">
    <name type="scientific">Candidatus Chaera renei</name>
    <dbReference type="NCBI Taxonomy" id="2506947"/>
    <lineage>
        <taxon>Bacteria</taxon>
        <taxon>Candidatus Saccharimonadota</taxon>
        <taxon>Candidatus Saccharimonadia</taxon>
        <taxon>Candidatus Saccharimonadales</taxon>
        <taxon>Candidatus Saccharimonadaceae</taxon>
        <taxon>Candidatus Chaera</taxon>
    </lineage>
</organism>
<evidence type="ECO:0000256" key="5">
    <source>
        <dbReference type="ARBA" id="ARBA00022917"/>
    </source>
</evidence>
<accession>A0A4V1J7R6</accession>
<keyword evidence="10" id="KW-1185">Reference proteome</keyword>
<dbReference type="InterPro" id="IPR045864">
    <property type="entry name" value="aa-tRNA-synth_II/BPL/LPL"/>
</dbReference>
<dbReference type="Gene3D" id="3.30.930.10">
    <property type="entry name" value="Bira Bifunctional Protein, Domain 2"/>
    <property type="match status" value="1"/>
</dbReference>
<dbReference type="EMBL" id="SCKW01000001">
    <property type="protein sequence ID" value="RWZ82012.1"/>
    <property type="molecule type" value="Genomic_DNA"/>
</dbReference>
<dbReference type="GO" id="GO:0004826">
    <property type="term" value="F:phenylalanine-tRNA ligase activity"/>
    <property type="evidence" value="ECO:0007669"/>
    <property type="project" value="UniProtKB-EC"/>
</dbReference>
<reference evidence="9" key="1">
    <citation type="submission" date="2019-01" db="EMBL/GenBank/DDBJ databases">
        <title>Genomic signatures and co-occurrence patterns of the ultra-small Saccharimodia (Patescibacteria phylum) suggest a symbiotic lifestyle.</title>
        <authorList>
            <person name="Lemos L."/>
            <person name="Medeiros J."/>
            <person name="Andreote F."/>
            <person name="Fernandes G."/>
            <person name="Varani A."/>
            <person name="Oliveira G."/>
            <person name="Pylro V."/>
        </authorList>
    </citation>
    <scope>NUCLEOTIDE SEQUENCE [LARGE SCALE GENOMIC DNA]</scope>
    <source>
        <strain evidence="9">AMD01</strain>
    </source>
</reference>
<dbReference type="GO" id="GO:0006432">
    <property type="term" value="P:phenylalanyl-tRNA aminoacylation"/>
    <property type="evidence" value="ECO:0007669"/>
    <property type="project" value="InterPro"/>
</dbReference>
<keyword evidence="6" id="KW-0030">Aminoacyl-tRNA synthetase</keyword>
<evidence type="ECO:0000259" key="8">
    <source>
        <dbReference type="PROSITE" id="PS50862"/>
    </source>
</evidence>
<dbReference type="Pfam" id="PF01409">
    <property type="entry name" value="tRNA-synt_2d"/>
    <property type="match status" value="1"/>
</dbReference>
<dbReference type="PANTHER" id="PTHR11538:SF41">
    <property type="entry name" value="PHENYLALANINE--TRNA LIGASE, MITOCHONDRIAL"/>
    <property type="match status" value="1"/>
</dbReference>
<evidence type="ECO:0000313" key="9">
    <source>
        <dbReference type="EMBL" id="RWZ82012.1"/>
    </source>
</evidence>
<dbReference type="InterPro" id="IPR006195">
    <property type="entry name" value="aa-tRNA-synth_II"/>
</dbReference>
<dbReference type="EC" id="6.1.1.20" evidence="1"/>
<dbReference type="GO" id="GO:0005737">
    <property type="term" value="C:cytoplasm"/>
    <property type="evidence" value="ECO:0007669"/>
    <property type="project" value="InterPro"/>
</dbReference>
<keyword evidence="4" id="KW-0067">ATP-binding</keyword>
<dbReference type="GO" id="GO:0005524">
    <property type="term" value="F:ATP binding"/>
    <property type="evidence" value="ECO:0007669"/>
    <property type="project" value="UniProtKB-KW"/>
</dbReference>
<name>A0A4V1J7R6_9BACT</name>